<dbReference type="SUPFAM" id="SSF52738">
    <property type="entry name" value="Methylesterase CheB, C-terminal domain"/>
    <property type="match status" value="1"/>
</dbReference>
<evidence type="ECO:0000313" key="10">
    <source>
        <dbReference type="EMBL" id="REH36718.1"/>
    </source>
</evidence>
<evidence type="ECO:0000256" key="4">
    <source>
        <dbReference type="ARBA" id="ARBA00048267"/>
    </source>
</evidence>
<feature type="domain" description="CheB-type methylesterase" evidence="9">
    <location>
        <begin position="169"/>
        <end position="360"/>
    </location>
</feature>
<dbReference type="EC" id="3.1.1.61" evidence="5"/>
<evidence type="ECO:0000256" key="7">
    <source>
        <dbReference type="PROSITE-ProRule" id="PRU00169"/>
    </source>
</evidence>
<dbReference type="EC" id="3.5.1.44" evidence="5"/>
<evidence type="ECO:0000256" key="5">
    <source>
        <dbReference type="HAMAP-Rule" id="MF_00099"/>
    </source>
</evidence>
<comment type="function">
    <text evidence="5">Involved in chemotaxis. Part of a chemotaxis signal transduction system that modulates chemotaxis in response to various stimuli. Catalyzes the demethylation of specific methylglutamate residues introduced into the chemoreceptors (methyl-accepting chemotaxis proteins or MCP) by CheR. Also mediates the irreversible deamidation of specific glutamine residues to glutamic acid.</text>
</comment>
<evidence type="ECO:0000256" key="3">
    <source>
        <dbReference type="ARBA" id="ARBA00022801"/>
    </source>
</evidence>
<dbReference type="PANTHER" id="PTHR42872">
    <property type="entry name" value="PROTEIN-GLUTAMATE METHYLESTERASE/PROTEIN-GLUTAMINE GLUTAMINASE"/>
    <property type="match status" value="1"/>
</dbReference>
<dbReference type="CDD" id="cd16432">
    <property type="entry name" value="CheB_Rec"/>
    <property type="match status" value="1"/>
</dbReference>
<dbReference type="GO" id="GO:0005737">
    <property type="term" value="C:cytoplasm"/>
    <property type="evidence" value="ECO:0007669"/>
    <property type="project" value="UniProtKB-SubCell"/>
</dbReference>
<comment type="subcellular location">
    <subcellularLocation>
        <location evidence="5">Cytoplasm</location>
    </subcellularLocation>
</comment>
<dbReference type="SMART" id="SM00448">
    <property type="entry name" value="REC"/>
    <property type="match status" value="1"/>
</dbReference>
<accession>A0A3E0H2H5</accession>
<comment type="similarity">
    <text evidence="5">Belongs to the CheB family.</text>
</comment>
<keyword evidence="3 5" id="KW-0378">Hydrolase</keyword>
<dbReference type="PIRSF" id="PIRSF000876">
    <property type="entry name" value="RR_chemtxs_CheB"/>
    <property type="match status" value="1"/>
</dbReference>
<dbReference type="GO" id="GO:0006935">
    <property type="term" value="P:chemotaxis"/>
    <property type="evidence" value="ECO:0007669"/>
    <property type="project" value="UniProtKB-UniRule"/>
</dbReference>
<dbReference type="Gene3D" id="3.40.50.180">
    <property type="entry name" value="Methylesterase CheB, C-terminal domain"/>
    <property type="match status" value="1"/>
</dbReference>
<comment type="domain">
    <text evidence="5">Contains a C-terminal catalytic domain, and an N-terminal region which modulates catalytic activity.</text>
</comment>
<keyword evidence="5 7" id="KW-0597">Phosphoprotein</keyword>
<feature type="active site" evidence="5 6">
    <location>
        <position position="302"/>
    </location>
</feature>
<reference evidence="10 11" key="1">
    <citation type="submission" date="2018-08" db="EMBL/GenBank/DDBJ databases">
        <title>Genomic Encyclopedia of Type Strains, Phase IV (KMG-IV): sequencing the most valuable type-strain genomes for metagenomic binning, comparative biology and taxonomic classification.</title>
        <authorList>
            <person name="Goeker M."/>
        </authorList>
    </citation>
    <scope>NUCLEOTIDE SEQUENCE [LARGE SCALE GENOMIC DNA]</scope>
    <source>
        <strain evidence="10 11">DSM 26022</strain>
    </source>
</reference>
<dbReference type="PROSITE" id="PS50110">
    <property type="entry name" value="RESPONSE_REGULATORY"/>
    <property type="match status" value="1"/>
</dbReference>
<organism evidence="10 11">
    <name type="scientific">Paraperlucidibaca baekdonensis</name>
    <dbReference type="NCBI Taxonomy" id="748120"/>
    <lineage>
        <taxon>Bacteria</taxon>
        <taxon>Pseudomonadati</taxon>
        <taxon>Pseudomonadota</taxon>
        <taxon>Gammaproteobacteria</taxon>
        <taxon>Moraxellales</taxon>
        <taxon>Moraxellaceae</taxon>
        <taxon>Paraperlucidibaca</taxon>
    </lineage>
</organism>
<dbReference type="InterPro" id="IPR000673">
    <property type="entry name" value="Sig_transdc_resp-reg_Me-estase"/>
</dbReference>
<dbReference type="AlphaFoldDB" id="A0A3E0H2H5"/>
<comment type="catalytic activity">
    <reaction evidence="4 5">
        <text>[protein]-L-glutamate 5-O-methyl ester + H2O = L-glutamyl-[protein] + methanol + H(+)</text>
        <dbReference type="Rhea" id="RHEA:23236"/>
        <dbReference type="Rhea" id="RHEA-COMP:10208"/>
        <dbReference type="Rhea" id="RHEA-COMP:10311"/>
        <dbReference type="ChEBI" id="CHEBI:15377"/>
        <dbReference type="ChEBI" id="CHEBI:15378"/>
        <dbReference type="ChEBI" id="CHEBI:17790"/>
        <dbReference type="ChEBI" id="CHEBI:29973"/>
        <dbReference type="ChEBI" id="CHEBI:82795"/>
        <dbReference type="EC" id="3.1.1.61"/>
    </reaction>
</comment>
<dbReference type="NCBIfam" id="NF001965">
    <property type="entry name" value="PRK00742.1"/>
    <property type="match status" value="1"/>
</dbReference>
<evidence type="ECO:0000259" key="8">
    <source>
        <dbReference type="PROSITE" id="PS50110"/>
    </source>
</evidence>
<comment type="catalytic activity">
    <reaction evidence="5">
        <text>L-glutaminyl-[protein] + H2O = L-glutamyl-[protein] + NH4(+)</text>
        <dbReference type="Rhea" id="RHEA:16441"/>
        <dbReference type="Rhea" id="RHEA-COMP:10207"/>
        <dbReference type="Rhea" id="RHEA-COMP:10208"/>
        <dbReference type="ChEBI" id="CHEBI:15377"/>
        <dbReference type="ChEBI" id="CHEBI:28938"/>
        <dbReference type="ChEBI" id="CHEBI:29973"/>
        <dbReference type="ChEBI" id="CHEBI:30011"/>
        <dbReference type="EC" id="3.5.1.44"/>
    </reaction>
</comment>
<evidence type="ECO:0000256" key="1">
    <source>
        <dbReference type="ARBA" id="ARBA00022490"/>
    </source>
</evidence>
<dbReference type="InterPro" id="IPR001789">
    <property type="entry name" value="Sig_transdc_resp-reg_receiver"/>
</dbReference>
<evidence type="ECO:0000256" key="2">
    <source>
        <dbReference type="ARBA" id="ARBA00022500"/>
    </source>
</evidence>
<dbReference type="NCBIfam" id="NF009206">
    <property type="entry name" value="PRK12555.1"/>
    <property type="match status" value="1"/>
</dbReference>
<comment type="PTM">
    <text evidence="5">Phosphorylated by CheA. Phosphorylation of the N-terminal regulatory domain activates the methylesterase activity.</text>
</comment>
<dbReference type="PANTHER" id="PTHR42872:SF6">
    <property type="entry name" value="PROTEIN-GLUTAMATE METHYLESTERASE_PROTEIN-GLUTAMINE GLUTAMINASE"/>
    <property type="match status" value="1"/>
</dbReference>
<keyword evidence="1 5" id="KW-0963">Cytoplasm</keyword>
<dbReference type="InterPro" id="IPR008248">
    <property type="entry name" value="CheB-like"/>
</dbReference>
<dbReference type="CDD" id="cd17541">
    <property type="entry name" value="REC_CheB-like"/>
    <property type="match status" value="1"/>
</dbReference>
<dbReference type="InterPro" id="IPR035909">
    <property type="entry name" value="CheB_C"/>
</dbReference>
<dbReference type="GO" id="GO:0000156">
    <property type="term" value="F:phosphorelay response regulator activity"/>
    <property type="evidence" value="ECO:0007669"/>
    <property type="project" value="InterPro"/>
</dbReference>
<dbReference type="GO" id="GO:0050568">
    <property type="term" value="F:protein-glutamine glutaminase activity"/>
    <property type="evidence" value="ECO:0007669"/>
    <property type="project" value="UniProtKB-UniRule"/>
</dbReference>
<evidence type="ECO:0000259" key="9">
    <source>
        <dbReference type="PROSITE" id="PS50122"/>
    </source>
</evidence>
<dbReference type="HAMAP" id="MF_00099">
    <property type="entry name" value="CheB_chemtxs"/>
    <property type="match status" value="1"/>
</dbReference>
<feature type="modified residue" description="4-aspartylphosphate" evidence="5 7">
    <location>
        <position position="67"/>
    </location>
</feature>
<keyword evidence="2 5" id="KW-0145">Chemotaxis</keyword>
<keyword evidence="11" id="KW-1185">Reference proteome</keyword>
<dbReference type="Pfam" id="PF01339">
    <property type="entry name" value="CheB_methylest"/>
    <property type="match status" value="1"/>
</dbReference>
<protein>
    <recommendedName>
        <fullName evidence="5">Protein-glutamate methylesterase/protein-glutamine glutaminase</fullName>
        <ecNumber evidence="5">3.1.1.61</ecNumber>
        <ecNumber evidence="5">3.5.1.44</ecNumber>
    </recommendedName>
</protein>
<dbReference type="InterPro" id="IPR011006">
    <property type="entry name" value="CheY-like_superfamily"/>
</dbReference>
<sequence length="371" mass="39735">MTSPSVASSVSLQPIRVVVVDDSSAMRLLLSEIINRQPDMRVIATAPETDTARKLIRELQPDVVTLDIEMPGMDGISFLERLMRLNPLPVLMISSAGDADSELALHALDLGAMDFISKRQLKGRADLQSMAAEITNKIRIASEANHHFKRVQPSIVKAQHANTGTQKFPLNHIVCLGASTGGTEAIKQFVHQLPANSPPVLIVQHMPEGFTQRFATRLNNECKVHVKEAVAGEVIRPGCVYIAPGNAHMLLERVTGGTYKVVLSEGPEVNRHRPAVDVLFDSAAEVLGKLATAVLLTGMGRDGAKGMAAMKAKGAYCFGQDEASCVVYGMPRAAFELGAVDEQGSPDVLAQRVLARLSSMADVMAAVGSKA</sequence>
<name>A0A3E0H2H5_9GAMM</name>
<dbReference type="OrthoDB" id="9793421at2"/>
<dbReference type="GO" id="GO:0008984">
    <property type="term" value="F:protein-glutamate methylesterase activity"/>
    <property type="evidence" value="ECO:0007669"/>
    <property type="project" value="UniProtKB-UniRule"/>
</dbReference>
<dbReference type="SUPFAM" id="SSF52172">
    <property type="entry name" value="CheY-like"/>
    <property type="match status" value="1"/>
</dbReference>
<feature type="active site" evidence="5 6">
    <location>
        <position position="179"/>
    </location>
</feature>
<dbReference type="Pfam" id="PF00072">
    <property type="entry name" value="Response_reg"/>
    <property type="match status" value="1"/>
</dbReference>
<feature type="domain" description="Response regulatory" evidence="8">
    <location>
        <begin position="16"/>
        <end position="133"/>
    </location>
</feature>
<comment type="caution">
    <text evidence="10">The sequence shown here is derived from an EMBL/GenBank/DDBJ whole genome shotgun (WGS) entry which is preliminary data.</text>
</comment>
<dbReference type="Gene3D" id="3.40.50.2300">
    <property type="match status" value="1"/>
</dbReference>
<dbReference type="PROSITE" id="PS50122">
    <property type="entry name" value="CHEB"/>
    <property type="match status" value="1"/>
</dbReference>
<dbReference type="RefSeq" id="WP_116208675.1">
    <property type="nucleotide sequence ID" value="NZ_QUNR01000004.1"/>
</dbReference>
<dbReference type="EMBL" id="QUNR01000004">
    <property type="protein sequence ID" value="REH36718.1"/>
    <property type="molecule type" value="Genomic_DNA"/>
</dbReference>
<dbReference type="Proteomes" id="UP000256774">
    <property type="component" value="Unassembled WGS sequence"/>
</dbReference>
<evidence type="ECO:0000313" key="11">
    <source>
        <dbReference type="Proteomes" id="UP000256774"/>
    </source>
</evidence>
<gene>
    <name evidence="5" type="primary">cheB</name>
    <name evidence="10" type="ORF">DFR26_1854</name>
</gene>
<evidence type="ECO:0000256" key="6">
    <source>
        <dbReference type="PROSITE-ProRule" id="PRU00050"/>
    </source>
</evidence>
<feature type="active site" evidence="5 6">
    <location>
        <position position="205"/>
    </location>
</feature>
<proteinExistence type="inferred from homology"/>